<dbReference type="EMBL" id="JANQDX010000010">
    <property type="protein sequence ID" value="KAL0917790.1"/>
    <property type="molecule type" value="Genomic_DNA"/>
</dbReference>
<keyword evidence="7" id="KW-1185">Reference proteome</keyword>
<dbReference type="Proteomes" id="UP001552299">
    <property type="component" value="Unassembled WGS sequence"/>
</dbReference>
<evidence type="ECO:0000313" key="7">
    <source>
        <dbReference type="Proteomes" id="UP001552299"/>
    </source>
</evidence>
<dbReference type="Gene3D" id="3.40.50.2000">
    <property type="entry name" value="Glycogen Phosphorylase B"/>
    <property type="match status" value="2"/>
</dbReference>
<protein>
    <recommendedName>
        <fullName evidence="5">Glycosyltransferase</fullName>
        <ecNumber evidence="5">2.4.1.-</ecNumber>
    </recommendedName>
</protein>
<dbReference type="PANTHER" id="PTHR48046:SF6">
    <property type="entry name" value="GLYCOSYLTRANSFERASE"/>
    <property type="match status" value="1"/>
</dbReference>
<comment type="caution">
    <text evidence="6">The sequence shown here is derived from an EMBL/GenBank/DDBJ whole genome shotgun (WGS) entry which is preliminary data.</text>
</comment>
<dbReference type="CDD" id="cd03784">
    <property type="entry name" value="GT1_Gtf-like"/>
    <property type="match status" value="1"/>
</dbReference>
<sequence>MEKSITECCASYTPQIFLHQTDEALNPAMADANSSPHVVVVSSPGVGHITPFAELTKLLVLRYHFTATIITFSDLPFSLPSSISAIQLPVLELPADTDIGDRISLTMANSVSPLRQILISLQRTTRIAAVIFDLFGVDHFSMVKELHIPTYLFITSNLFFLSFKLHLPTLDETTVGEFRDLPEPLKLPGCVPLKGVDFLSPLQKRESETFAFVVHGARKYDNVEGILVNSFEALEAGAAKFLKQRGGGKPPVWPIGPLTASDSDMWYEDQSHDCIEWLNQQPSGSVIFICFGSGGTLSWEQTRELALGLEMSGQRFLWVVRAACDTGLSGSFFNPNQSRDDPLEFLTGRFVENTKERGMMVMSWAPQRRVLGHNATGGFVSHCGWNSVLESLVNGVPMVAWPLYAEQKMNAVLLEEGAKVALRVKAGENGLVRREEVAKVVKELMEGEKGKQVRRGMQEMKKEAVRAVGKEGSSYKSLEEVVSILKDIAAV</sequence>
<proteinExistence type="inferred from homology"/>
<comment type="similarity">
    <text evidence="1 4">Belongs to the UDP-glycosyltransferase family.</text>
</comment>
<keyword evidence="3 4" id="KW-0808">Transferase</keyword>
<name>A0ABD0UYQ1_DENTH</name>
<dbReference type="EC" id="2.4.1.-" evidence="5"/>
<evidence type="ECO:0000256" key="5">
    <source>
        <dbReference type="RuleBase" id="RU362057"/>
    </source>
</evidence>
<evidence type="ECO:0000256" key="1">
    <source>
        <dbReference type="ARBA" id="ARBA00009995"/>
    </source>
</evidence>
<dbReference type="GO" id="GO:0016757">
    <property type="term" value="F:glycosyltransferase activity"/>
    <property type="evidence" value="ECO:0007669"/>
    <property type="project" value="UniProtKB-KW"/>
</dbReference>
<dbReference type="SUPFAM" id="SSF53756">
    <property type="entry name" value="UDP-Glycosyltransferase/glycogen phosphorylase"/>
    <property type="match status" value="1"/>
</dbReference>
<gene>
    <name evidence="6" type="ORF">M5K25_012881</name>
</gene>
<dbReference type="PROSITE" id="PS00375">
    <property type="entry name" value="UDPGT"/>
    <property type="match status" value="1"/>
</dbReference>
<accession>A0ABD0UYQ1</accession>
<organism evidence="6 7">
    <name type="scientific">Dendrobium thyrsiflorum</name>
    <name type="common">Pinecone-like raceme dendrobium</name>
    <name type="synonym">Orchid</name>
    <dbReference type="NCBI Taxonomy" id="117978"/>
    <lineage>
        <taxon>Eukaryota</taxon>
        <taxon>Viridiplantae</taxon>
        <taxon>Streptophyta</taxon>
        <taxon>Embryophyta</taxon>
        <taxon>Tracheophyta</taxon>
        <taxon>Spermatophyta</taxon>
        <taxon>Magnoliopsida</taxon>
        <taxon>Liliopsida</taxon>
        <taxon>Asparagales</taxon>
        <taxon>Orchidaceae</taxon>
        <taxon>Epidendroideae</taxon>
        <taxon>Malaxideae</taxon>
        <taxon>Dendrobiinae</taxon>
        <taxon>Dendrobium</taxon>
    </lineage>
</organism>
<evidence type="ECO:0000313" key="6">
    <source>
        <dbReference type="EMBL" id="KAL0917790.1"/>
    </source>
</evidence>
<evidence type="ECO:0000256" key="3">
    <source>
        <dbReference type="ARBA" id="ARBA00022679"/>
    </source>
</evidence>
<dbReference type="Pfam" id="PF00201">
    <property type="entry name" value="UDPGT"/>
    <property type="match status" value="1"/>
</dbReference>
<reference evidence="6 7" key="1">
    <citation type="journal article" date="2024" name="Plant Biotechnol. J.">
        <title>Dendrobium thyrsiflorum genome and its molecular insights into genes involved in important horticultural traits.</title>
        <authorList>
            <person name="Chen B."/>
            <person name="Wang J.Y."/>
            <person name="Zheng P.J."/>
            <person name="Li K.L."/>
            <person name="Liang Y.M."/>
            <person name="Chen X.F."/>
            <person name="Zhang C."/>
            <person name="Zhao X."/>
            <person name="He X."/>
            <person name="Zhang G.Q."/>
            <person name="Liu Z.J."/>
            <person name="Xu Q."/>
        </authorList>
    </citation>
    <scope>NUCLEOTIDE SEQUENCE [LARGE SCALE GENOMIC DNA]</scope>
    <source>
        <strain evidence="6">GZMU011</strain>
    </source>
</reference>
<dbReference type="PANTHER" id="PTHR48046">
    <property type="entry name" value="UDP-GLYCOSYLTRANSFERASE 72E1"/>
    <property type="match status" value="1"/>
</dbReference>
<evidence type="ECO:0000256" key="2">
    <source>
        <dbReference type="ARBA" id="ARBA00022676"/>
    </source>
</evidence>
<keyword evidence="2 4" id="KW-0328">Glycosyltransferase</keyword>
<dbReference type="AlphaFoldDB" id="A0ABD0UYQ1"/>
<dbReference type="InterPro" id="IPR035595">
    <property type="entry name" value="UDP_glycos_trans_CS"/>
</dbReference>
<dbReference type="InterPro" id="IPR002213">
    <property type="entry name" value="UDP_glucos_trans"/>
</dbReference>
<evidence type="ECO:0000256" key="4">
    <source>
        <dbReference type="RuleBase" id="RU003718"/>
    </source>
</evidence>
<dbReference type="FunFam" id="3.40.50.2000:FF:000051">
    <property type="entry name" value="Glycosyltransferase"/>
    <property type="match status" value="1"/>
</dbReference>